<proteinExistence type="inferred from homology"/>
<sequence length="158" mass="18521">MHTTLLHQYRLVLSSRETLFDYCEGISRQHFCQQVPQFNNESMCSMMAHAAATYLNWLVNFAQREKIPYFESNDCRDIRATRAMFNQINIVVNDFLDRFKDALDVPLTLPKREGVELTLTPLDLFMHVITHEFHHKGQLVNMSRQLGYIPVDTDVIRS</sequence>
<comment type="similarity">
    <text evidence="1">Belongs to the DinB family.</text>
</comment>
<dbReference type="PANTHER" id="PTHR37302:SF3">
    <property type="entry name" value="DAMAGE-INDUCIBLE PROTEIN DINB"/>
    <property type="match status" value="1"/>
</dbReference>
<protein>
    <submittedName>
        <fullName evidence="4">DUF664 domain-containing protein</fullName>
    </submittedName>
</protein>
<dbReference type="Proteomes" id="UP000264217">
    <property type="component" value="Unassembled WGS sequence"/>
</dbReference>
<dbReference type="Pfam" id="PF05163">
    <property type="entry name" value="DinB"/>
    <property type="match status" value="1"/>
</dbReference>
<keyword evidence="2 3" id="KW-0479">Metal-binding</keyword>
<dbReference type="SUPFAM" id="SSF109854">
    <property type="entry name" value="DinB/YfiT-like putative metalloenzymes"/>
    <property type="match status" value="1"/>
</dbReference>
<dbReference type="InterPro" id="IPR007837">
    <property type="entry name" value="DinB"/>
</dbReference>
<dbReference type="Gene3D" id="1.20.120.450">
    <property type="entry name" value="dinb family like domain"/>
    <property type="match status" value="1"/>
</dbReference>
<dbReference type="GO" id="GO:0046872">
    <property type="term" value="F:metal ion binding"/>
    <property type="evidence" value="ECO:0007669"/>
    <property type="project" value="UniProtKB-KW"/>
</dbReference>
<dbReference type="OrthoDB" id="118635at2"/>
<gene>
    <name evidence="4" type="ORF">D0C36_04425</name>
</gene>
<evidence type="ECO:0000256" key="3">
    <source>
        <dbReference type="PIRSR" id="PIRSR607837-1"/>
    </source>
</evidence>
<dbReference type="PANTHER" id="PTHR37302">
    <property type="entry name" value="SLR1116 PROTEIN"/>
    <property type="match status" value="1"/>
</dbReference>
<comment type="caution">
    <text evidence="4">The sequence shown here is derived from an EMBL/GenBank/DDBJ whole genome shotgun (WGS) entry which is preliminary data.</text>
</comment>
<dbReference type="RefSeq" id="WP_117390345.1">
    <property type="nucleotide sequence ID" value="NZ_QWDC01000001.1"/>
</dbReference>
<accession>A0A372NZ33</accession>
<evidence type="ECO:0000313" key="5">
    <source>
        <dbReference type="Proteomes" id="UP000264217"/>
    </source>
</evidence>
<dbReference type="InterPro" id="IPR034660">
    <property type="entry name" value="DinB/YfiT-like"/>
</dbReference>
<feature type="binding site" evidence="3">
    <location>
        <position position="49"/>
    </location>
    <ligand>
        <name>a divalent metal cation</name>
        <dbReference type="ChEBI" id="CHEBI:60240"/>
    </ligand>
</feature>
<evidence type="ECO:0000256" key="2">
    <source>
        <dbReference type="ARBA" id="ARBA00022723"/>
    </source>
</evidence>
<name>A0A372NZ33_9SPHI</name>
<dbReference type="EMBL" id="QWDC01000001">
    <property type="protein sequence ID" value="RFZ94787.1"/>
    <property type="molecule type" value="Genomic_DNA"/>
</dbReference>
<evidence type="ECO:0000256" key="1">
    <source>
        <dbReference type="ARBA" id="ARBA00008635"/>
    </source>
</evidence>
<feature type="binding site" evidence="3">
    <location>
        <position position="131"/>
    </location>
    <ligand>
        <name>a divalent metal cation</name>
        <dbReference type="ChEBI" id="CHEBI:60240"/>
    </ligand>
</feature>
<reference evidence="4 5" key="1">
    <citation type="submission" date="2018-08" db="EMBL/GenBank/DDBJ databases">
        <title>Mucilaginibacter sp. MYSH2.</title>
        <authorList>
            <person name="Seo T."/>
        </authorList>
    </citation>
    <scope>NUCLEOTIDE SEQUENCE [LARGE SCALE GENOMIC DNA]</scope>
    <source>
        <strain evidence="4 5">MYSH2</strain>
    </source>
</reference>
<feature type="binding site" evidence="3">
    <location>
        <position position="135"/>
    </location>
    <ligand>
        <name>a divalent metal cation</name>
        <dbReference type="ChEBI" id="CHEBI:60240"/>
    </ligand>
</feature>
<evidence type="ECO:0000313" key="4">
    <source>
        <dbReference type="EMBL" id="RFZ94787.1"/>
    </source>
</evidence>
<keyword evidence="5" id="KW-1185">Reference proteome</keyword>
<organism evidence="4 5">
    <name type="scientific">Mucilaginibacter conchicola</name>
    <dbReference type="NCBI Taxonomy" id="2303333"/>
    <lineage>
        <taxon>Bacteria</taxon>
        <taxon>Pseudomonadati</taxon>
        <taxon>Bacteroidota</taxon>
        <taxon>Sphingobacteriia</taxon>
        <taxon>Sphingobacteriales</taxon>
        <taxon>Sphingobacteriaceae</taxon>
        <taxon>Mucilaginibacter</taxon>
    </lineage>
</organism>
<dbReference type="AlphaFoldDB" id="A0A372NZ33"/>